<dbReference type="SUPFAM" id="SSF103473">
    <property type="entry name" value="MFS general substrate transporter"/>
    <property type="match status" value="2"/>
</dbReference>
<evidence type="ECO:0000256" key="3">
    <source>
        <dbReference type="ARBA" id="ARBA00022989"/>
    </source>
</evidence>
<feature type="non-terminal residue" evidence="6">
    <location>
        <position position="590"/>
    </location>
</feature>
<evidence type="ECO:0000256" key="2">
    <source>
        <dbReference type="ARBA" id="ARBA00022692"/>
    </source>
</evidence>
<dbReference type="PANTHER" id="PTHR48022">
    <property type="entry name" value="PLASTIDIC GLUCOSE TRANSPORTER 4"/>
    <property type="match status" value="1"/>
</dbReference>
<dbReference type="EMBL" id="FZQP02004444">
    <property type="protein sequence ID" value="VVD00054.1"/>
    <property type="molecule type" value="Genomic_DNA"/>
</dbReference>
<gene>
    <name evidence="6" type="ORF">LSINAPIS_LOCUS10775</name>
</gene>
<dbReference type="InterPro" id="IPR050360">
    <property type="entry name" value="MFS_Sugar_Transporters"/>
</dbReference>
<reference evidence="6 7" key="1">
    <citation type="submission" date="2017-07" db="EMBL/GenBank/DDBJ databases">
        <authorList>
            <person name="Talla V."/>
            <person name="Backstrom N."/>
        </authorList>
    </citation>
    <scope>NUCLEOTIDE SEQUENCE [LARGE SCALE GENOMIC DNA]</scope>
</reference>
<keyword evidence="7" id="KW-1185">Reference proteome</keyword>
<dbReference type="Pfam" id="PF00083">
    <property type="entry name" value="Sugar_tr"/>
    <property type="match status" value="1"/>
</dbReference>
<dbReference type="AlphaFoldDB" id="A0A5E4QR54"/>
<dbReference type="Proteomes" id="UP000324832">
    <property type="component" value="Unassembled WGS sequence"/>
</dbReference>
<feature type="transmembrane region" description="Helical" evidence="5">
    <location>
        <begin position="263"/>
        <end position="282"/>
    </location>
</feature>
<feature type="transmembrane region" description="Helical" evidence="5">
    <location>
        <begin position="204"/>
        <end position="221"/>
    </location>
</feature>
<keyword evidence="3 5" id="KW-1133">Transmembrane helix</keyword>
<feature type="transmembrane region" description="Helical" evidence="5">
    <location>
        <begin position="464"/>
        <end position="483"/>
    </location>
</feature>
<proteinExistence type="predicted"/>
<sequence>MLYHLYDTSPLTMTFHSAPRFWSSEPPSAPQYTPGVSTGSEESLICCIPLLLTPNEVAFIILHFLAGITQAGLFIIIPVYVKEISPKQSRGSMVSLMMMLIPLGYLSRLVLNKEEMMYTMTALVLMELVSVFLVIESPSYLVKAGKLEKAKINIAKLKCLTEEDSSVLNELNRLRDESERAKSNGNLTILRILQNKIWLDSMKIGFVLYSVTILCGSVIFLDQNKTLIQLKTQTDPKNILIPLSMFTGGTTTVVLIKFFERKYLLTFGYALMVLSMGVLAVFTQADLTVTSTRWLPVTSLGILVFAYGMVWALPIDLMGVHALFYTFAGINLLAAVYCVMAVPDIKDKSTKQIEQQLKRIPILKITHRLWNSNSKDNPLPSIFIDQKAKINIAKLKCLTEEDSSVLNELNRLRDESERAKSNGNLTILRILQNKIWLDSMKIGFVLYSNKTLIQLKTQTNPKNILIPLSMFTGGTTTVVLINFFERKYLLTFGYALMVVSMGVVAVFTQADLTVTSTRWLPVTSLGILVFAYGMVWALPIDLMGVHALFYTFAGINLLAVVYCLMAVPDIKDKTTKQIEQQLKRIPILKM</sequence>
<feature type="transmembrane region" description="Helical" evidence="5">
    <location>
        <begin position="319"/>
        <end position="342"/>
    </location>
</feature>
<dbReference type="InterPro" id="IPR036259">
    <property type="entry name" value="MFS_trans_sf"/>
</dbReference>
<feature type="transmembrane region" description="Helical" evidence="5">
    <location>
        <begin position="58"/>
        <end position="81"/>
    </location>
</feature>
<dbReference type="Gene3D" id="1.20.1250.20">
    <property type="entry name" value="MFS general substrate transporter like domains"/>
    <property type="match status" value="2"/>
</dbReference>
<feature type="transmembrane region" description="Helical" evidence="5">
    <location>
        <begin position="544"/>
        <end position="567"/>
    </location>
</feature>
<evidence type="ECO:0000256" key="4">
    <source>
        <dbReference type="ARBA" id="ARBA00023136"/>
    </source>
</evidence>
<name>A0A5E4QR54_9NEOP</name>
<organism evidence="6 7">
    <name type="scientific">Leptidea sinapis</name>
    <dbReference type="NCBI Taxonomy" id="189913"/>
    <lineage>
        <taxon>Eukaryota</taxon>
        <taxon>Metazoa</taxon>
        <taxon>Ecdysozoa</taxon>
        <taxon>Arthropoda</taxon>
        <taxon>Hexapoda</taxon>
        <taxon>Insecta</taxon>
        <taxon>Pterygota</taxon>
        <taxon>Neoptera</taxon>
        <taxon>Endopterygota</taxon>
        <taxon>Lepidoptera</taxon>
        <taxon>Glossata</taxon>
        <taxon>Ditrysia</taxon>
        <taxon>Papilionoidea</taxon>
        <taxon>Pieridae</taxon>
        <taxon>Dismorphiinae</taxon>
        <taxon>Leptidea</taxon>
    </lineage>
</organism>
<evidence type="ECO:0008006" key="8">
    <source>
        <dbReference type="Google" id="ProtNLM"/>
    </source>
</evidence>
<evidence type="ECO:0000256" key="5">
    <source>
        <dbReference type="SAM" id="Phobius"/>
    </source>
</evidence>
<accession>A0A5E4QR54</accession>
<feature type="transmembrane region" description="Helical" evidence="5">
    <location>
        <begin position="294"/>
        <end position="313"/>
    </location>
</feature>
<feature type="transmembrane region" description="Helical" evidence="5">
    <location>
        <begin position="93"/>
        <end position="111"/>
    </location>
</feature>
<feature type="transmembrane region" description="Helical" evidence="5">
    <location>
        <begin position="489"/>
        <end position="507"/>
    </location>
</feature>
<keyword evidence="2 5" id="KW-0812">Transmembrane</keyword>
<dbReference type="GO" id="GO:0005351">
    <property type="term" value="F:carbohydrate:proton symporter activity"/>
    <property type="evidence" value="ECO:0007669"/>
    <property type="project" value="TreeGrafter"/>
</dbReference>
<comment type="subcellular location">
    <subcellularLocation>
        <location evidence="1">Membrane</location>
        <topology evidence="1">Multi-pass membrane protein</topology>
    </subcellularLocation>
</comment>
<evidence type="ECO:0000256" key="1">
    <source>
        <dbReference type="ARBA" id="ARBA00004141"/>
    </source>
</evidence>
<protein>
    <recommendedName>
        <fullName evidence="8">Major facilitator superfamily (MFS) profile domain-containing protein</fullName>
    </recommendedName>
</protein>
<dbReference type="InterPro" id="IPR005828">
    <property type="entry name" value="MFS_sugar_transport-like"/>
</dbReference>
<evidence type="ECO:0000313" key="7">
    <source>
        <dbReference type="Proteomes" id="UP000324832"/>
    </source>
</evidence>
<feature type="transmembrane region" description="Helical" evidence="5">
    <location>
        <begin position="117"/>
        <end position="135"/>
    </location>
</feature>
<dbReference type="PANTHER" id="PTHR48022:SF2">
    <property type="entry name" value="PLASTIDIC GLUCOSE TRANSPORTER 4"/>
    <property type="match status" value="1"/>
</dbReference>
<evidence type="ECO:0000313" key="6">
    <source>
        <dbReference type="EMBL" id="VVD00054.1"/>
    </source>
</evidence>
<dbReference type="GO" id="GO:0016020">
    <property type="term" value="C:membrane"/>
    <property type="evidence" value="ECO:0007669"/>
    <property type="project" value="UniProtKB-SubCell"/>
</dbReference>
<keyword evidence="4 5" id="KW-0472">Membrane</keyword>
<feature type="transmembrane region" description="Helical" evidence="5">
    <location>
        <begin position="519"/>
        <end position="538"/>
    </location>
</feature>